<evidence type="ECO:0000313" key="2">
    <source>
        <dbReference type="Proteomes" id="UP000076154"/>
    </source>
</evidence>
<accession>A0A369JIY9</accession>
<dbReference type="AlphaFoldDB" id="A0A369JIY9"/>
<evidence type="ECO:0000313" key="1">
    <source>
        <dbReference type="EMBL" id="RDB20537.1"/>
    </source>
</evidence>
<sequence>KLNSEGVRKRQVRSNSAACQTININNFQPSSFSRISFPLTTPSVRRNRPCYHFSSTVGSSDRWPACCCLVFPAVDSPSNNVGLNNLLCSVWHNGVSERQHLKIPVYSTARAALFYPGPSNKHYPNPAAKLALFTFHSPISTRLSSRLNVISSNVCPDTPAPRNRARN</sequence>
<reference evidence="1" key="1">
    <citation type="submission" date="2018-04" db="EMBL/GenBank/DDBJ databases">
        <title>Whole genome sequencing of Hypsizygus marmoreus.</title>
        <authorList>
            <person name="Choi I.-G."/>
            <person name="Min B."/>
            <person name="Kim J.-G."/>
            <person name="Kim S."/>
            <person name="Oh Y.-L."/>
            <person name="Kong W.-S."/>
            <person name="Park H."/>
            <person name="Jeong J."/>
            <person name="Song E.-S."/>
        </authorList>
    </citation>
    <scope>NUCLEOTIDE SEQUENCE [LARGE SCALE GENOMIC DNA]</scope>
    <source>
        <strain evidence="1">51987-8</strain>
    </source>
</reference>
<keyword evidence="2" id="KW-1185">Reference proteome</keyword>
<proteinExistence type="predicted"/>
<dbReference type="EMBL" id="LUEZ02000062">
    <property type="protein sequence ID" value="RDB20537.1"/>
    <property type="molecule type" value="Genomic_DNA"/>
</dbReference>
<gene>
    <name evidence="1" type="ORF">Hypma_012491</name>
</gene>
<comment type="caution">
    <text evidence="1">The sequence shown here is derived from an EMBL/GenBank/DDBJ whole genome shotgun (WGS) entry which is preliminary data.</text>
</comment>
<name>A0A369JIY9_HYPMA</name>
<feature type="non-terminal residue" evidence="1">
    <location>
        <position position="1"/>
    </location>
</feature>
<dbReference type="InParanoid" id="A0A369JIY9"/>
<protein>
    <submittedName>
        <fullName evidence="1">Uncharacterized protein</fullName>
    </submittedName>
</protein>
<organism evidence="1 2">
    <name type="scientific">Hypsizygus marmoreus</name>
    <name type="common">White beech mushroom</name>
    <name type="synonym">Agaricus marmoreus</name>
    <dbReference type="NCBI Taxonomy" id="39966"/>
    <lineage>
        <taxon>Eukaryota</taxon>
        <taxon>Fungi</taxon>
        <taxon>Dikarya</taxon>
        <taxon>Basidiomycota</taxon>
        <taxon>Agaricomycotina</taxon>
        <taxon>Agaricomycetes</taxon>
        <taxon>Agaricomycetidae</taxon>
        <taxon>Agaricales</taxon>
        <taxon>Tricholomatineae</taxon>
        <taxon>Lyophyllaceae</taxon>
        <taxon>Hypsizygus</taxon>
    </lineage>
</organism>
<dbReference type="Proteomes" id="UP000076154">
    <property type="component" value="Unassembled WGS sequence"/>
</dbReference>